<sequence length="49" mass="5793">MNISIILSQSNNYNTTQRTSGIHIRERQQFKFIYILQEKPNHTTCAHSE</sequence>
<evidence type="ECO:0000313" key="1">
    <source>
        <dbReference type="EMBL" id="JAD39298.1"/>
    </source>
</evidence>
<dbReference type="AlphaFoldDB" id="A0A0A8ZNN3"/>
<organism evidence="1">
    <name type="scientific">Arundo donax</name>
    <name type="common">Giant reed</name>
    <name type="synonym">Donax arundinaceus</name>
    <dbReference type="NCBI Taxonomy" id="35708"/>
    <lineage>
        <taxon>Eukaryota</taxon>
        <taxon>Viridiplantae</taxon>
        <taxon>Streptophyta</taxon>
        <taxon>Embryophyta</taxon>
        <taxon>Tracheophyta</taxon>
        <taxon>Spermatophyta</taxon>
        <taxon>Magnoliopsida</taxon>
        <taxon>Liliopsida</taxon>
        <taxon>Poales</taxon>
        <taxon>Poaceae</taxon>
        <taxon>PACMAD clade</taxon>
        <taxon>Arundinoideae</taxon>
        <taxon>Arundineae</taxon>
        <taxon>Arundo</taxon>
    </lineage>
</organism>
<reference evidence="1" key="2">
    <citation type="journal article" date="2015" name="Data Brief">
        <title>Shoot transcriptome of the giant reed, Arundo donax.</title>
        <authorList>
            <person name="Barrero R.A."/>
            <person name="Guerrero F.D."/>
            <person name="Moolhuijzen P."/>
            <person name="Goolsby J.A."/>
            <person name="Tidwell J."/>
            <person name="Bellgard S.E."/>
            <person name="Bellgard M.I."/>
        </authorList>
    </citation>
    <scope>NUCLEOTIDE SEQUENCE</scope>
    <source>
        <tissue evidence="1">Shoot tissue taken approximately 20 cm above the soil surface</tissue>
    </source>
</reference>
<protein>
    <submittedName>
        <fullName evidence="1">Uncharacterized protein</fullName>
    </submittedName>
</protein>
<proteinExistence type="predicted"/>
<accession>A0A0A8ZNN3</accession>
<name>A0A0A8ZNN3_ARUDO</name>
<reference evidence="1" key="1">
    <citation type="submission" date="2014-09" db="EMBL/GenBank/DDBJ databases">
        <authorList>
            <person name="Magalhaes I.L.F."/>
            <person name="Oliveira U."/>
            <person name="Santos F.R."/>
            <person name="Vidigal T.H.D.A."/>
            <person name="Brescovit A.D."/>
            <person name="Santos A.J."/>
        </authorList>
    </citation>
    <scope>NUCLEOTIDE SEQUENCE</scope>
    <source>
        <tissue evidence="1">Shoot tissue taken approximately 20 cm above the soil surface</tissue>
    </source>
</reference>
<dbReference type="EMBL" id="GBRH01258597">
    <property type="protein sequence ID" value="JAD39298.1"/>
    <property type="molecule type" value="Transcribed_RNA"/>
</dbReference>